<keyword evidence="8 12" id="KW-0238">DNA-binding</keyword>
<dbReference type="InterPro" id="IPR006612">
    <property type="entry name" value="THAP_Znf"/>
</dbReference>
<organism evidence="16 17">
    <name type="scientific">Ceutorhynchus assimilis</name>
    <name type="common">cabbage seed weevil</name>
    <dbReference type="NCBI Taxonomy" id="467358"/>
    <lineage>
        <taxon>Eukaryota</taxon>
        <taxon>Metazoa</taxon>
        <taxon>Ecdysozoa</taxon>
        <taxon>Arthropoda</taxon>
        <taxon>Hexapoda</taxon>
        <taxon>Insecta</taxon>
        <taxon>Pterygota</taxon>
        <taxon>Neoptera</taxon>
        <taxon>Endopterygota</taxon>
        <taxon>Coleoptera</taxon>
        <taxon>Polyphaga</taxon>
        <taxon>Cucujiformia</taxon>
        <taxon>Curculionidae</taxon>
        <taxon>Ceutorhynchinae</taxon>
        <taxon>Ceutorhynchus</taxon>
    </lineage>
</organism>
<keyword evidence="7 13" id="KW-0175">Coiled coil</keyword>
<evidence type="ECO:0000256" key="7">
    <source>
        <dbReference type="ARBA" id="ARBA00023054"/>
    </source>
</evidence>
<gene>
    <name evidence="16" type="ORF">CEUTPL_LOCUS14013</name>
</gene>
<keyword evidence="5" id="KW-0862">Zinc</keyword>
<comment type="similarity">
    <text evidence="2">Belongs to the THAP1 family.</text>
</comment>
<evidence type="ECO:0000256" key="14">
    <source>
        <dbReference type="SAM" id="MobiDB-lite"/>
    </source>
</evidence>
<keyword evidence="3" id="KW-0479">Metal-binding</keyword>
<feature type="region of interest" description="Disordered" evidence="14">
    <location>
        <begin position="117"/>
        <end position="139"/>
    </location>
</feature>
<dbReference type="PANTHER" id="PTHR46600:SF1">
    <property type="entry name" value="THAP DOMAIN-CONTAINING PROTEIN 1"/>
    <property type="match status" value="1"/>
</dbReference>
<reference evidence="16" key="1">
    <citation type="submission" date="2022-01" db="EMBL/GenBank/DDBJ databases">
        <authorList>
            <person name="King R."/>
        </authorList>
    </citation>
    <scope>NUCLEOTIDE SEQUENCE</scope>
</reference>
<dbReference type="Pfam" id="PF05485">
    <property type="entry name" value="THAP"/>
    <property type="match status" value="1"/>
</dbReference>
<dbReference type="OrthoDB" id="6764673at2759"/>
<dbReference type="SUPFAM" id="SSF57716">
    <property type="entry name" value="Glucocorticoid receptor-like (DNA-binding domain)"/>
    <property type="match status" value="1"/>
</dbReference>
<sequence length="217" mass="25082">MPRKCCVLGCRSNYDGTSEKVSVFQFPIDKDLKDKWLEAINRKDYVPSKYAGVCQKHFIEDEVVRSCDRLDLKTGKIIRYDGEGRFRITLEAGAIPKLTSVDLGRALSSFKSTTSKTLQKSKATKRKRKSMEHESSSDEDIPLGELRSQYLNIKTEDHIEFDNSDSNVDMKSNIKLLKQRFLDLLDQYEKLKHKHVELGQEIEALEKTNIELKCRIF</sequence>
<evidence type="ECO:0000259" key="15">
    <source>
        <dbReference type="PROSITE" id="PS50950"/>
    </source>
</evidence>
<dbReference type="InterPro" id="IPR026516">
    <property type="entry name" value="THAP1/10"/>
</dbReference>
<evidence type="ECO:0000256" key="3">
    <source>
        <dbReference type="ARBA" id="ARBA00022723"/>
    </source>
</evidence>
<accession>A0A9N9MZ42</accession>
<dbReference type="PANTHER" id="PTHR46600">
    <property type="entry name" value="THAP DOMAIN-CONTAINING"/>
    <property type="match status" value="1"/>
</dbReference>
<evidence type="ECO:0000256" key="12">
    <source>
        <dbReference type="PROSITE-ProRule" id="PRU00309"/>
    </source>
</evidence>
<keyword evidence="11" id="KW-0131">Cell cycle</keyword>
<keyword evidence="17" id="KW-1185">Reference proteome</keyword>
<name>A0A9N9MZ42_9CUCU</name>
<dbReference type="Proteomes" id="UP001152799">
    <property type="component" value="Chromosome 9"/>
</dbReference>
<protein>
    <recommendedName>
        <fullName evidence="15">THAP-type domain-containing protein</fullName>
    </recommendedName>
</protein>
<evidence type="ECO:0000256" key="5">
    <source>
        <dbReference type="ARBA" id="ARBA00022833"/>
    </source>
</evidence>
<dbReference type="GO" id="GO:0005654">
    <property type="term" value="C:nucleoplasm"/>
    <property type="evidence" value="ECO:0007669"/>
    <property type="project" value="UniProtKB-SubCell"/>
</dbReference>
<evidence type="ECO:0000256" key="11">
    <source>
        <dbReference type="ARBA" id="ARBA00023306"/>
    </source>
</evidence>
<proteinExistence type="inferred from homology"/>
<dbReference type="AlphaFoldDB" id="A0A9N9MZ42"/>
<evidence type="ECO:0000313" key="17">
    <source>
        <dbReference type="Proteomes" id="UP001152799"/>
    </source>
</evidence>
<feature type="coiled-coil region" evidence="13">
    <location>
        <begin position="174"/>
        <end position="215"/>
    </location>
</feature>
<evidence type="ECO:0000256" key="10">
    <source>
        <dbReference type="ARBA" id="ARBA00023242"/>
    </source>
</evidence>
<evidence type="ECO:0000256" key="2">
    <source>
        <dbReference type="ARBA" id="ARBA00006177"/>
    </source>
</evidence>
<keyword evidence="9" id="KW-0804">Transcription</keyword>
<evidence type="ECO:0000256" key="1">
    <source>
        <dbReference type="ARBA" id="ARBA00004642"/>
    </source>
</evidence>
<dbReference type="InterPro" id="IPR038441">
    <property type="entry name" value="THAP_Znf_sf"/>
</dbReference>
<keyword evidence="4 12" id="KW-0863">Zinc-finger</keyword>
<keyword evidence="6" id="KW-0805">Transcription regulation</keyword>
<feature type="domain" description="THAP-type" evidence="15">
    <location>
        <begin position="1"/>
        <end position="99"/>
    </location>
</feature>
<comment type="subcellular location">
    <subcellularLocation>
        <location evidence="1">Nucleus</location>
        <location evidence="1">Nucleoplasm</location>
    </subcellularLocation>
</comment>
<evidence type="ECO:0000256" key="8">
    <source>
        <dbReference type="ARBA" id="ARBA00023125"/>
    </source>
</evidence>
<keyword evidence="10" id="KW-0539">Nucleus</keyword>
<dbReference type="SMART" id="SM00980">
    <property type="entry name" value="THAP"/>
    <property type="match status" value="1"/>
</dbReference>
<dbReference type="PROSITE" id="PS50950">
    <property type="entry name" value="ZF_THAP"/>
    <property type="match status" value="1"/>
</dbReference>
<evidence type="ECO:0000256" key="6">
    <source>
        <dbReference type="ARBA" id="ARBA00023015"/>
    </source>
</evidence>
<evidence type="ECO:0000313" key="16">
    <source>
        <dbReference type="EMBL" id="CAG9773624.1"/>
    </source>
</evidence>
<dbReference type="Gene3D" id="6.20.210.20">
    <property type="entry name" value="THAP domain"/>
    <property type="match status" value="1"/>
</dbReference>
<evidence type="ECO:0000256" key="13">
    <source>
        <dbReference type="SAM" id="Coils"/>
    </source>
</evidence>
<evidence type="ECO:0000256" key="9">
    <source>
        <dbReference type="ARBA" id="ARBA00023163"/>
    </source>
</evidence>
<evidence type="ECO:0000256" key="4">
    <source>
        <dbReference type="ARBA" id="ARBA00022771"/>
    </source>
</evidence>
<dbReference type="GO" id="GO:0008270">
    <property type="term" value="F:zinc ion binding"/>
    <property type="evidence" value="ECO:0007669"/>
    <property type="project" value="UniProtKB-KW"/>
</dbReference>
<dbReference type="EMBL" id="OU892285">
    <property type="protein sequence ID" value="CAG9773624.1"/>
    <property type="molecule type" value="Genomic_DNA"/>
</dbReference>
<dbReference type="GO" id="GO:0043565">
    <property type="term" value="F:sequence-specific DNA binding"/>
    <property type="evidence" value="ECO:0007669"/>
    <property type="project" value="InterPro"/>
</dbReference>